<organism evidence="2 3">
    <name type="scientific">Mesorhabditis spiculigera</name>
    <dbReference type="NCBI Taxonomy" id="96644"/>
    <lineage>
        <taxon>Eukaryota</taxon>
        <taxon>Metazoa</taxon>
        <taxon>Ecdysozoa</taxon>
        <taxon>Nematoda</taxon>
        <taxon>Chromadorea</taxon>
        <taxon>Rhabditida</taxon>
        <taxon>Rhabditina</taxon>
        <taxon>Rhabditomorpha</taxon>
        <taxon>Rhabditoidea</taxon>
        <taxon>Rhabditidae</taxon>
        <taxon>Mesorhabditinae</taxon>
        <taxon>Mesorhabditis</taxon>
    </lineage>
</organism>
<proteinExistence type="predicted"/>
<feature type="compositionally biased region" description="Low complexity" evidence="1">
    <location>
        <begin position="31"/>
        <end position="43"/>
    </location>
</feature>
<feature type="compositionally biased region" description="Low complexity" evidence="1">
    <location>
        <begin position="1"/>
        <end position="18"/>
    </location>
</feature>
<sequence length="323" mass="35433">MTSSSSSSASLSSVSSSSADVPTALSPTPISHSTLSSSSHSSHTSSFSTESEVLANMVHDSATGALCTMTKSWMLDDGGDFLDAGTKDEDVQDSDDQYDANLTAYLLNNAKRVGMVVFDPAITAFPDTIKKMPECYVWHMLPVPSDTAVWPEVADFMKQSRIAILVIEGLPHRYWKAMLRDAGFTKERPTGWIIASPVEAVAAKHLPFLQQIRGPHCIFPWAPSNAAEDAQALWSFVDQLMARPLEDGQSLVFTFEKPLELHQLNPNMFAGVTMEKLVVKKRMRGYTLNTPEQPYSLQIYRSRLTLMRKDPGVEDAGAAAEIA</sequence>
<comment type="caution">
    <text evidence="2">The sequence shown here is derived from an EMBL/GenBank/DDBJ whole genome shotgun (WGS) entry which is preliminary data.</text>
</comment>
<evidence type="ECO:0000313" key="3">
    <source>
        <dbReference type="Proteomes" id="UP001177023"/>
    </source>
</evidence>
<feature type="non-terminal residue" evidence="2">
    <location>
        <position position="323"/>
    </location>
</feature>
<dbReference type="EMBL" id="CATQJA010002709">
    <property type="protein sequence ID" value="CAJ0586944.1"/>
    <property type="molecule type" value="Genomic_DNA"/>
</dbReference>
<dbReference type="AlphaFoldDB" id="A0AA36DFY0"/>
<accession>A0AA36DFY0</accession>
<evidence type="ECO:0000256" key="1">
    <source>
        <dbReference type="SAM" id="MobiDB-lite"/>
    </source>
</evidence>
<gene>
    <name evidence="2" type="ORF">MSPICULIGERA_LOCUS24924</name>
</gene>
<name>A0AA36DFY0_9BILA</name>
<reference evidence="2" key="1">
    <citation type="submission" date="2023-06" db="EMBL/GenBank/DDBJ databases">
        <authorList>
            <person name="Delattre M."/>
        </authorList>
    </citation>
    <scope>NUCLEOTIDE SEQUENCE</scope>
    <source>
        <strain evidence="2">AF72</strain>
    </source>
</reference>
<evidence type="ECO:0000313" key="2">
    <source>
        <dbReference type="EMBL" id="CAJ0586944.1"/>
    </source>
</evidence>
<feature type="region of interest" description="Disordered" evidence="1">
    <location>
        <begin position="1"/>
        <end position="43"/>
    </location>
</feature>
<keyword evidence="3" id="KW-1185">Reference proteome</keyword>
<dbReference type="Proteomes" id="UP001177023">
    <property type="component" value="Unassembled WGS sequence"/>
</dbReference>
<protein>
    <submittedName>
        <fullName evidence="2">Uncharacterized protein</fullName>
    </submittedName>
</protein>